<comment type="caution">
    <text evidence="2">The sequence shown here is derived from an EMBL/GenBank/DDBJ whole genome shotgun (WGS) entry which is preliminary data.</text>
</comment>
<name>A0A819AKW2_9BILA</name>
<dbReference type="EMBL" id="CAJOAZ010001239">
    <property type="protein sequence ID" value="CAF3787000.1"/>
    <property type="molecule type" value="Genomic_DNA"/>
</dbReference>
<evidence type="ECO:0000313" key="2">
    <source>
        <dbReference type="EMBL" id="CAF3787000.1"/>
    </source>
</evidence>
<dbReference type="EMBL" id="CAJNOG010000182">
    <property type="protein sequence ID" value="CAF1049543.1"/>
    <property type="molecule type" value="Genomic_DNA"/>
</dbReference>
<protein>
    <recommendedName>
        <fullName evidence="4">Ankyrin repeat protein</fullName>
    </recommendedName>
</protein>
<evidence type="ECO:0000313" key="1">
    <source>
        <dbReference type="EMBL" id="CAF1049543.1"/>
    </source>
</evidence>
<reference evidence="2" key="1">
    <citation type="submission" date="2021-02" db="EMBL/GenBank/DDBJ databases">
        <authorList>
            <person name="Nowell W R."/>
        </authorList>
    </citation>
    <scope>NUCLEOTIDE SEQUENCE</scope>
</reference>
<evidence type="ECO:0000313" key="3">
    <source>
        <dbReference type="Proteomes" id="UP000663844"/>
    </source>
</evidence>
<organism evidence="2 3">
    <name type="scientific">Adineta steineri</name>
    <dbReference type="NCBI Taxonomy" id="433720"/>
    <lineage>
        <taxon>Eukaryota</taxon>
        <taxon>Metazoa</taxon>
        <taxon>Spiralia</taxon>
        <taxon>Gnathifera</taxon>
        <taxon>Rotifera</taxon>
        <taxon>Eurotatoria</taxon>
        <taxon>Bdelloidea</taxon>
        <taxon>Adinetida</taxon>
        <taxon>Adinetidae</taxon>
        <taxon>Adineta</taxon>
    </lineage>
</organism>
<dbReference type="AlphaFoldDB" id="A0A819AKW2"/>
<evidence type="ECO:0008006" key="4">
    <source>
        <dbReference type="Google" id="ProtNLM"/>
    </source>
</evidence>
<gene>
    <name evidence="1" type="ORF">JYZ213_LOCUS18601</name>
    <name evidence="2" type="ORF">OXD698_LOCUS17450</name>
</gene>
<proteinExistence type="predicted"/>
<sequence length="193" mass="22751">MTHSEIQKVDNELQLACQELVITSTATLIHKMHSLIYTRGARVKYDNPQIDSFDLARTISNQIVVHFQFPLKYSRKHFDHLIFIFKGLMISNPKLLKNSVSQLWFGFLNEIDEDGNDILLYLCLKVRGCRYRFIKYLIKMGCNTQRINHYGQSFFNALELKQNQKLLKKLFEHEIILFYNLTGKIIISTNIFE</sequence>
<dbReference type="Proteomes" id="UP000663845">
    <property type="component" value="Unassembled WGS sequence"/>
</dbReference>
<dbReference type="Proteomes" id="UP000663844">
    <property type="component" value="Unassembled WGS sequence"/>
</dbReference>
<accession>A0A819AKW2</accession>